<sequence length="300" mass="33359">MVTGDEEPQSEDALKDLIVAMLEGIPRFFVGVEMPKISDGSRMAADQAATQSLRLNMPVACAHYLDSSAELLGSLHQLMLPRPKELQLLRFSLYPLIRGVMESSGQTAWVLGPEQQRDRVLRLLQILKAELDYDGKTVDVQTRPFDDDPPNMRAQVQAFRRDAAPRRRMRWQWILETAANLGIDQAEFEHGVPGGYEALLRQAGAEQGIDGPWRGRSCAGGWMFVSGLTHPSFHRSFGSSINESEEIDGEFVFWTRPDPKFVFRTLKAAINLHIAAMNLFHQACAAPTPPGPDDADSEGS</sequence>
<keyword evidence="2" id="KW-1185">Reference proteome</keyword>
<dbReference type="Proteomes" id="UP000320513">
    <property type="component" value="Unassembled WGS sequence"/>
</dbReference>
<proteinExistence type="predicted"/>
<evidence type="ECO:0000313" key="1">
    <source>
        <dbReference type="EMBL" id="TVS88158.1"/>
    </source>
</evidence>
<gene>
    <name evidence="1" type="ORF">FPZ47_14540</name>
</gene>
<reference evidence="1 2" key="1">
    <citation type="submission" date="2019-07" db="EMBL/GenBank/DDBJ databases">
        <title>New Mycobacterium species.</title>
        <authorList>
            <person name="Tortoli E."/>
            <person name="Ghielmetti G."/>
            <person name="Friedel U."/>
            <person name="Trovato A."/>
        </authorList>
    </citation>
    <scope>NUCLEOTIDE SEQUENCE [LARGE SCALE GENOMIC DNA]</scope>
    <source>
        <strain evidence="1 2">16-83</strain>
    </source>
</reference>
<name>A0A557XQI2_9MYCO</name>
<evidence type="ECO:0000313" key="2">
    <source>
        <dbReference type="Proteomes" id="UP000320513"/>
    </source>
</evidence>
<comment type="caution">
    <text evidence="1">The sequence shown here is derived from an EMBL/GenBank/DDBJ whole genome shotgun (WGS) entry which is preliminary data.</text>
</comment>
<dbReference type="AlphaFoldDB" id="A0A557XQI2"/>
<dbReference type="RefSeq" id="WP_144952259.1">
    <property type="nucleotide sequence ID" value="NZ_VMQU01000057.1"/>
</dbReference>
<protein>
    <submittedName>
        <fullName evidence="1">Uncharacterized protein</fullName>
    </submittedName>
</protein>
<accession>A0A557XQI2</accession>
<dbReference type="OrthoDB" id="5081697at2"/>
<dbReference type="EMBL" id="VMQU01000057">
    <property type="protein sequence ID" value="TVS88158.1"/>
    <property type="molecule type" value="Genomic_DNA"/>
</dbReference>
<organism evidence="1 2">
    <name type="scientific">Mycobacterium helveticum</name>
    <dbReference type="NCBI Taxonomy" id="2592811"/>
    <lineage>
        <taxon>Bacteria</taxon>
        <taxon>Bacillati</taxon>
        <taxon>Actinomycetota</taxon>
        <taxon>Actinomycetes</taxon>
        <taxon>Mycobacteriales</taxon>
        <taxon>Mycobacteriaceae</taxon>
        <taxon>Mycobacterium</taxon>
    </lineage>
</organism>